<dbReference type="InterPro" id="IPR050662">
    <property type="entry name" value="Sec-metab_biosynth-thioest"/>
</dbReference>
<dbReference type="Proteomes" id="UP001519328">
    <property type="component" value="Unassembled WGS sequence"/>
</dbReference>
<dbReference type="RefSeq" id="WP_209482016.1">
    <property type="nucleotide sequence ID" value="NZ_JAGGKK010000023.1"/>
</dbReference>
<proteinExistence type="predicted"/>
<keyword evidence="3" id="KW-1185">Reference proteome</keyword>
<accession>A0ABS4HI57</accession>
<dbReference type="SMART" id="SM00849">
    <property type="entry name" value="Lactamase_B"/>
    <property type="match status" value="1"/>
</dbReference>
<dbReference type="PANTHER" id="PTHR23131:SF0">
    <property type="entry name" value="ENDORIBONUCLEASE LACTB2"/>
    <property type="match status" value="1"/>
</dbReference>
<dbReference type="InterPro" id="IPR036866">
    <property type="entry name" value="RibonucZ/Hydroxyglut_hydro"/>
</dbReference>
<dbReference type="InterPro" id="IPR001279">
    <property type="entry name" value="Metallo-B-lactamas"/>
</dbReference>
<evidence type="ECO:0000313" key="2">
    <source>
        <dbReference type="EMBL" id="MBP1950543.1"/>
    </source>
</evidence>
<dbReference type="EMBL" id="JAGGKK010000023">
    <property type="protein sequence ID" value="MBP1950543.1"/>
    <property type="molecule type" value="Genomic_DNA"/>
</dbReference>
<organism evidence="2 3">
    <name type="scientific">Virgibacillus litoralis</name>
    <dbReference type="NCBI Taxonomy" id="578221"/>
    <lineage>
        <taxon>Bacteria</taxon>
        <taxon>Bacillati</taxon>
        <taxon>Bacillota</taxon>
        <taxon>Bacilli</taxon>
        <taxon>Bacillales</taxon>
        <taxon>Bacillaceae</taxon>
        <taxon>Virgibacillus</taxon>
    </lineage>
</organism>
<sequence>MKKVNYEDINIQKIAVHPLYQMMKVYLYFVDGVLVDTGPSVQRRNIIRAFRSWDVRQVAITHCHEDHVGMLRWVANNFPANIYSHTTAVPALSKQVKIPWYQGLFSSHQFESKVIPYPDSIRTSKFEFLPIETPGHSSDHVCLLEPNRGWLFSGDFYITPYPKVFLKGESIASYIDSLQKLSHYNFNTVLCAHEGVVPNGKEMMKRKLDYLQSTRHKVIQLHQKGYTDKEIIKYMFPEKVKLELMSFGSFSRLNFIRSCYQETGT</sequence>
<evidence type="ECO:0000259" key="1">
    <source>
        <dbReference type="SMART" id="SM00849"/>
    </source>
</evidence>
<evidence type="ECO:0000313" key="3">
    <source>
        <dbReference type="Proteomes" id="UP001519328"/>
    </source>
</evidence>
<protein>
    <submittedName>
        <fullName evidence="2">Glyoxylase-like metal-dependent hydrolase (Beta-lactamase superfamily II)</fullName>
    </submittedName>
</protein>
<name>A0ABS4HI57_9BACI</name>
<reference evidence="2 3" key="1">
    <citation type="submission" date="2021-03" db="EMBL/GenBank/DDBJ databases">
        <title>Genomic Encyclopedia of Type Strains, Phase IV (KMG-IV): sequencing the most valuable type-strain genomes for metagenomic binning, comparative biology and taxonomic classification.</title>
        <authorList>
            <person name="Goeker M."/>
        </authorList>
    </citation>
    <scope>NUCLEOTIDE SEQUENCE [LARGE SCALE GENOMIC DNA]</scope>
    <source>
        <strain evidence="2 3">DSM 21085</strain>
    </source>
</reference>
<feature type="domain" description="Metallo-beta-lactamase" evidence="1">
    <location>
        <begin position="24"/>
        <end position="193"/>
    </location>
</feature>
<dbReference type="PANTHER" id="PTHR23131">
    <property type="entry name" value="ENDORIBONUCLEASE LACTB2"/>
    <property type="match status" value="1"/>
</dbReference>
<dbReference type="Gene3D" id="3.60.15.10">
    <property type="entry name" value="Ribonuclease Z/Hydroxyacylglutathione hydrolase-like"/>
    <property type="match status" value="1"/>
</dbReference>
<comment type="caution">
    <text evidence="2">The sequence shown here is derived from an EMBL/GenBank/DDBJ whole genome shotgun (WGS) entry which is preliminary data.</text>
</comment>
<dbReference type="SUPFAM" id="SSF56281">
    <property type="entry name" value="Metallo-hydrolase/oxidoreductase"/>
    <property type="match status" value="1"/>
</dbReference>
<gene>
    <name evidence="2" type="ORF">J2Z82_003502</name>
</gene>
<dbReference type="Pfam" id="PF00753">
    <property type="entry name" value="Lactamase_B"/>
    <property type="match status" value="1"/>
</dbReference>